<dbReference type="PANTHER" id="PTHR30576:SF0">
    <property type="entry name" value="UNDECAPRENYL-PHOSPHATE N-ACETYLGALACTOSAMINYL 1-PHOSPHATE TRANSFERASE-RELATED"/>
    <property type="match status" value="1"/>
</dbReference>
<feature type="transmembrane region" description="Helical" evidence="7">
    <location>
        <begin position="111"/>
        <end position="133"/>
    </location>
</feature>
<comment type="similarity">
    <text evidence="2">Belongs to the bacterial sugar transferase family.</text>
</comment>
<evidence type="ECO:0000256" key="1">
    <source>
        <dbReference type="ARBA" id="ARBA00004141"/>
    </source>
</evidence>
<dbReference type="STRING" id="1802270.A3C07_03180"/>
<dbReference type="Proteomes" id="UP000179023">
    <property type="component" value="Unassembled WGS sequence"/>
</dbReference>
<sequence>MIKGDRTIKIILILLGDFLLLYAALLVALLVRYWPEPSWPIIDLHITPFTFIFPAWLVLFGAFGLYDIKFMKNGKQFLYRLLRAMATNTVFTIFVFYLVPLFELEPRRNLIIIAAVTTVFIFVWRVLFNVLIIRTPASRVLFFGTNKETTELADYLLKNPQLGQQPIAFMSANREEPPGNAVGLPYFTQTTDLRHVAVDFSIDTIVISHGIKENKALVQALFQVVPLGISVIEFTNFHEMLTGKIPLSLIGEVWFLENLVGTKKPLYEFFKRGIDIIVALILGIPTLALLPFTALVIIAATLKDVFSYKIRRARRGDGLLFFRQKRIGKNGTVFDFIKFRSYILGAENMHEAKEIANDQRQYAVGNFLRKSYLDELPQIWNIFRGEMSFVGPRPERPEYVEELKKTIPFYEMRLLVPPGITGWAQINMENDASVEDASEKMQYDLYYIKNRSFILDLLILIRTISAILRRQGR</sequence>
<evidence type="ECO:0000256" key="6">
    <source>
        <dbReference type="ARBA" id="ARBA00023136"/>
    </source>
</evidence>
<dbReference type="Pfam" id="PF02397">
    <property type="entry name" value="Bac_transf"/>
    <property type="match status" value="1"/>
</dbReference>
<dbReference type="Pfam" id="PF13727">
    <property type="entry name" value="CoA_binding_3"/>
    <property type="match status" value="1"/>
</dbReference>
<keyword evidence="4 7" id="KW-0812">Transmembrane</keyword>
<dbReference type="EMBL" id="MHQI01000041">
    <property type="protein sequence ID" value="OGZ99348.1"/>
    <property type="molecule type" value="Genomic_DNA"/>
</dbReference>
<evidence type="ECO:0000256" key="4">
    <source>
        <dbReference type="ARBA" id="ARBA00022692"/>
    </source>
</evidence>
<comment type="subcellular location">
    <subcellularLocation>
        <location evidence="1">Membrane</location>
        <topology evidence="1">Multi-pass membrane protein</topology>
    </subcellularLocation>
</comment>
<dbReference type="PANTHER" id="PTHR30576">
    <property type="entry name" value="COLANIC BIOSYNTHESIS UDP-GLUCOSE LIPID CARRIER TRANSFERASE"/>
    <property type="match status" value="1"/>
</dbReference>
<comment type="caution">
    <text evidence="9">The sequence shown here is derived from an EMBL/GenBank/DDBJ whole genome shotgun (WGS) entry which is preliminary data.</text>
</comment>
<dbReference type="GO" id="GO:0016020">
    <property type="term" value="C:membrane"/>
    <property type="evidence" value="ECO:0007669"/>
    <property type="project" value="UniProtKB-SubCell"/>
</dbReference>
<organism evidence="9 10">
    <name type="scientific">Candidatus Sungbacteria bacterium RIFCSPHIGHO2_02_FULL_47_11</name>
    <dbReference type="NCBI Taxonomy" id="1802270"/>
    <lineage>
        <taxon>Bacteria</taxon>
        <taxon>Candidatus Sungiibacteriota</taxon>
    </lineage>
</organism>
<evidence type="ECO:0000313" key="10">
    <source>
        <dbReference type="Proteomes" id="UP000179023"/>
    </source>
</evidence>
<evidence type="ECO:0000256" key="3">
    <source>
        <dbReference type="ARBA" id="ARBA00022679"/>
    </source>
</evidence>
<gene>
    <name evidence="9" type="ORF">A3C07_03180</name>
</gene>
<feature type="transmembrane region" description="Helical" evidence="7">
    <location>
        <begin position="78"/>
        <end position="99"/>
    </location>
</feature>
<proteinExistence type="inferred from homology"/>
<feature type="transmembrane region" description="Helical" evidence="7">
    <location>
        <begin position="276"/>
        <end position="302"/>
    </location>
</feature>
<protein>
    <recommendedName>
        <fullName evidence="8">Bacterial sugar transferase domain-containing protein</fullName>
    </recommendedName>
</protein>
<evidence type="ECO:0000259" key="8">
    <source>
        <dbReference type="Pfam" id="PF02397"/>
    </source>
</evidence>
<feature type="transmembrane region" description="Helical" evidence="7">
    <location>
        <begin position="46"/>
        <end position="66"/>
    </location>
</feature>
<keyword evidence="6 7" id="KW-0472">Membrane</keyword>
<evidence type="ECO:0000256" key="2">
    <source>
        <dbReference type="ARBA" id="ARBA00006464"/>
    </source>
</evidence>
<feature type="domain" description="Bacterial sugar transferase" evidence="8">
    <location>
        <begin position="271"/>
        <end position="468"/>
    </location>
</feature>
<dbReference type="GO" id="GO:0016780">
    <property type="term" value="F:phosphotransferase activity, for other substituted phosphate groups"/>
    <property type="evidence" value="ECO:0007669"/>
    <property type="project" value="TreeGrafter"/>
</dbReference>
<dbReference type="AlphaFoldDB" id="A0A1G2KLV0"/>
<accession>A0A1G2KLV0</accession>
<evidence type="ECO:0000256" key="5">
    <source>
        <dbReference type="ARBA" id="ARBA00022989"/>
    </source>
</evidence>
<evidence type="ECO:0000313" key="9">
    <source>
        <dbReference type="EMBL" id="OGZ99348.1"/>
    </source>
</evidence>
<dbReference type="InterPro" id="IPR003362">
    <property type="entry name" value="Bact_transf"/>
</dbReference>
<evidence type="ECO:0000256" key="7">
    <source>
        <dbReference type="SAM" id="Phobius"/>
    </source>
</evidence>
<dbReference type="NCBIfam" id="TIGR03025">
    <property type="entry name" value="EPS_sugtrans"/>
    <property type="match status" value="1"/>
</dbReference>
<dbReference type="Gene3D" id="3.40.50.720">
    <property type="entry name" value="NAD(P)-binding Rossmann-like Domain"/>
    <property type="match status" value="1"/>
</dbReference>
<name>A0A1G2KLV0_9BACT</name>
<feature type="transmembrane region" description="Helical" evidence="7">
    <location>
        <begin position="12"/>
        <end position="34"/>
    </location>
</feature>
<reference evidence="9 10" key="1">
    <citation type="journal article" date="2016" name="Nat. Commun.">
        <title>Thousands of microbial genomes shed light on interconnected biogeochemical processes in an aquifer system.</title>
        <authorList>
            <person name="Anantharaman K."/>
            <person name="Brown C.T."/>
            <person name="Hug L.A."/>
            <person name="Sharon I."/>
            <person name="Castelle C.J."/>
            <person name="Probst A.J."/>
            <person name="Thomas B.C."/>
            <person name="Singh A."/>
            <person name="Wilkins M.J."/>
            <person name="Karaoz U."/>
            <person name="Brodie E.L."/>
            <person name="Williams K.H."/>
            <person name="Hubbard S.S."/>
            <person name="Banfield J.F."/>
        </authorList>
    </citation>
    <scope>NUCLEOTIDE SEQUENCE [LARGE SCALE GENOMIC DNA]</scope>
</reference>
<dbReference type="InterPro" id="IPR017475">
    <property type="entry name" value="EPS_sugar_tfrase"/>
</dbReference>
<keyword evidence="3" id="KW-0808">Transferase</keyword>
<keyword evidence="5 7" id="KW-1133">Transmembrane helix</keyword>